<dbReference type="InterPro" id="IPR001650">
    <property type="entry name" value="Helicase_C-like"/>
</dbReference>
<dbReference type="Pfam" id="PF16124">
    <property type="entry name" value="RecQ_Zn_bind"/>
    <property type="match status" value="1"/>
</dbReference>
<dbReference type="GO" id="GO:0003677">
    <property type="term" value="F:DNA binding"/>
    <property type="evidence" value="ECO:0007669"/>
    <property type="project" value="UniProtKB-KW"/>
</dbReference>
<keyword evidence="8 20" id="KW-0347">Helicase</keyword>
<dbReference type="InterPro" id="IPR014001">
    <property type="entry name" value="Helicase_ATP-bd"/>
</dbReference>
<dbReference type="InterPro" id="IPR044876">
    <property type="entry name" value="HRDC_dom_sf"/>
</dbReference>
<dbReference type="GO" id="GO:0005737">
    <property type="term" value="C:cytoplasm"/>
    <property type="evidence" value="ECO:0007669"/>
    <property type="project" value="TreeGrafter"/>
</dbReference>
<proteinExistence type="inferred from homology"/>
<dbReference type="GO" id="GO:0046872">
    <property type="term" value="F:metal ion binding"/>
    <property type="evidence" value="ECO:0007669"/>
    <property type="project" value="UniProtKB-KW"/>
</dbReference>
<dbReference type="Pfam" id="PF00271">
    <property type="entry name" value="Helicase_C"/>
    <property type="match status" value="1"/>
</dbReference>
<accession>A0A4R6UD23</accession>
<keyword evidence="7" id="KW-0378">Hydrolase</keyword>
<dbReference type="PANTHER" id="PTHR13710">
    <property type="entry name" value="DNA HELICASE RECQ FAMILY MEMBER"/>
    <property type="match status" value="1"/>
</dbReference>
<comment type="similarity">
    <text evidence="3">Belongs to the helicase family. RecQ subfamily.</text>
</comment>
<dbReference type="CDD" id="cd17920">
    <property type="entry name" value="DEXHc_RecQ"/>
    <property type="match status" value="1"/>
</dbReference>
<dbReference type="InterPro" id="IPR032284">
    <property type="entry name" value="RecQ_Zn-bd"/>
</dbReference>
<comment type="cofactor">
    <cofactor evidence="1">
        <name>Mg(2+)</name>
        <dbReference type="ChEBI" id="CHEBI:18420"/>
    </cofactor>
</comment>
<dbReference type="GO" id="GO:0009378">
    <property type="term" value="F:four-way junction helicase activity"/>
    <property type="evidence" value="ECO:0007669"/>
    <property type="project" value="TreeGrafter"/>
</dbReference>
<dbReference type="InterPro" id="IPR004589">
    <property type="entry name" value="DNA_helicase_ATP-dep_RecQ"/>
</dbReference>
<dbReference type="GO" id="GO:0006281">
    <property type="term" value="P:DNA repair"/>
    <property type="evidence" value="ECO:0007669"/>
    <property type="project" value="UniProtKB-KW"/>
</dbReference>
<protein>
    <recommendedName>
        <fullName evidence="16">DNA helicase RecQ</fullName>
        <ecNumber evidence="16">5.6.2.4</ecNumber>
    </recommendedName>
</protein>
<reference evidence="20 21" key="1">
    <citation type="submission" date="2019-03" db="EMBL/GenBank/DDBJ databases">
        <title>Genomic Encyclopedia of Type Strains, Phase IV (KMG-IV): sequencing the most valuable type-strain genomes for metagenomic binning, comparative biology and taxonomic classification.</title>
        <authorList>
            <person name="Goeker M."/>
        </authorList>
    </citation>
    <scope>NUCLEOTIDE SEQUENCE [LARGE SCALE GENOMIC DNA]</scope>
    <source>
        <strain evidence="20 21">DSM 28697</strain>
    </source>
</reference>
<dbReference type="SMART" id="SM00490">
    <property type="entry name" value="HELICc"/>
    <property type="match status" value="1"/>
</dbReference>
<dbReference type="InterPro" id="IPR027417">
    <property type="entry name" value="P-loop_NTPase"/>
</dbReference>
<dbReference type="PROSITE" id="PS50967">
    <property type="entry name" value="HRDC"/>
    <property type="match status" value="1"/>
</dbReference>
<dbReference type="GO" id="GO:0043590">
    <property type="term" value="C:bacterial nucleoid"/>
    <property type="evidence" value="ECO:0007669"/>
    <property type="project" value="TreeGrafter"/>
</dbReference>
<dbReference type="InterPro" id="IPR036390">
    <property type="entry name" value="WH_DNA-bd_sf"/>
</dbReference>
<gene>
    <name evidence="20" type="ORF">EV213_10194</name>
</gene>
<dbReference type="InterPro" id="IPR036388">
    <property type="entry name" value="WH-like_DNA-bd_sf"/>
</dbReference>
<dbReference type="SMART" id="SM00341">
    <property type="entry name" value="HRDC"/>
    <property type="match status" value="1"/>
</dbReference>
<dbReference type="GO" id="GO:0009432">
    <property type="term" value="P:SOS response"/>
    <property type="evidence" value="ECO:0007669"/>
    <property type="project" value="UniProtKB-UniRule"/>
</dbReference>
<dbReference type="GO" id="GO:0006310">
    <property type="term" value="P:DNA recombination"/>
    <property type="evidence" value="ECO:0007669"/>
    <property type="project" value="UniProtKB-UniRule"/>
</dbReference>
<dbReference type="GO" id="GO:0006260">
    <property type="term" value="P:DNA replication"/>
    <property type="evidence" value="ECO:0007669"/>
    <property type="project" value="InterPro"/>
</dbReference>
<evidence type="ECO:0000256" key="16">
    <source>
        <dbReference type="NCBIfam" id="TIGR01389"/>
    </source>
</evidence>
<evidence type="ECO:0000256" key="3">
    <source>
        <dbReference type="ARBA" id="ARBA00005446"/>
    </source>
</evidence>
<evidence type="ECO:0000256" key="14">
    <source>
        <dbReference type="ARBA" id="ARBA00023235"/>
    </source>
</evidence>
<dbReference type="PROSITE" id="PS51194">
    <property type="entry name" value="HELICASE_CTER"/>
    <property type="match status" value="1"/>
</dbReference>
<dbReference type="GO" id="GO:0030894">
    <property type="term" value="C:replisome"/>
    <property type="evidence" value="ECO:0007669"/>
    <property type="project" value="TreeGrafter"/>
</dbReference>
<keyword evidence="6" id="KW-0227">DNA damage</keyword>
<dbReference type="InterPro" id="IPR010997">
    <property type="entry name" value="HRDC-like_sf"/>
</dbReference>
<keyword evidence="11" id="KW-0238">DNA-binding</keyword>
<comment type="catalytic activity">
    <reaction evidence="15">
        <text>Couples ATP hydrolysis with the unwinding of duplex DNA by translocating in the 3'-5' direction.</text>
        <dbReference type="EC" id="5.6.2.4"/>
    </reaction>
</comment>
<keyword evidence="4" id="KW-0479">Metal-binding</keyword>
<evidence type="ECO:0000259" key="17">
    <source>
        <dbReference type="PROSITE" id="PS50967"/>
    </source>
</evidence>
<dbReference type="NCBIfam" id="TIGR01389">
    <property type="entry name" value="recQ"/>
    <property type="match status" value="1"/>
</dbReference>
<dbReference type="Pfam" id="PF09382">
    <property type="entry name" value="RQC"/>
    <property type="match status" value="1"/>
</dbReference>
<keyword evidence="14" id="KW-0413">Isomerase</keyword>
<dbReference type="GO" id="GO:0005524">
    <property type="term" value="F:ATP binding"/>
    <property type="evidence" value="ECO:0007669"/>
    <property type="project" value="UniProtKB-KW"/>
</dbReference>
<dbReference type="SUPFAM" id="SSF46785">
    <property type="entry name" value="Winged helix' DNA-binding domain"/>
    <property type="match status" value="1"/>
</dbReference>
<dbReference type="InterPro" id="IPR002121">
    <property type="entry name" value="HRDC_dom"/>
</dbReference>
<dbReference type="SMART" id="SM00487">
    <property type="entry name" value="DEXDc"/>
    <property type="match status" value="1"/>
</dbReference>
<evidence type="ECO:0000256" key="15">
    <source>
        <dbReference type="ARBA" id="ARBA00034617"/>
    </source>
</evidence>
<dbReference type="InterPro" id="IPR018982">
    <property type="entry name" value="RQC_domain"/>
</dbReference>
<dbReference type="FunFam" id="3.40.50.300:FF:001389">
    <property type="entry name" value="ATP-dependent DNA helicase RecQ"/>
    <property type="match status" value="1"/>
</dbReference>
<dbReference type="PROSITE" id="PS51192">
    <property type="entry name" value="HELICASE_ATP_BIND_1"/>
    <property type="match status" value="1"/>
</dbReference>
<dbReference type="SMART" id="SM00956">
    <property type="entry name" value="RQC"/>
    <property type="match status" value="1"/>
</dbReference>
<dbReference type="FunFam" id="1.10.150.80:FF:000002">
    <property type="entry name" value="ATP-dependent DNA helicase RecQ"/>
    <property type="match status" value="1"/>
</dbReference>
<dbReference type="Gene3D" id="3.40.50.300">
    <property type="entry name" value="P-loop containing nucleotide triphosphate hydrolases"/>
    <property type="match status" value="2"/>
</dbReference>
<dbReference type="AlphaFoldDB" id="A0A4R6UD23"/>
<organism evidence="20 21">
    <name type="scientific">Aureibacillus halotolerans</name>
    <dbReference type="NCBI Taxonomy" id="1508390"/>
    <lineage>
        <taxon>Bacteria</taxon>
        <taxon>Bacillati</taxon>
        <taxon>Bacillota</taxon>
        <taxon>Bacilli</taxon>
        <taxon>Bacillales</taxon>
        <taxon>Bacillaceae</taxon>
        <taxon>Aureibacillus</taxon>
    </lineage>
</organism>
<name>A0A4R6UD23_9BACI</name>
<evidence type="ECO:0000313" key="20">
    <source>
        <dbReference type="EMBL" id="TDQ42665.1"/>
    </source>
</evidence>
<evidence type="ECO:0000256" key="13">
    <source>
        <dbReference type="ARBA" id="ARBA00023204"/>
    </source>
</evidence>
<sequence length="594" mass="66471">MKAEQMEQARQLLQEIYGYDSFRPGQEQVIQQVLERIDTLAVMPTGGGKSLCYQLPALLLEGVTLVISPLISLMKDQVDALRALGIKGSYINSTLARQDVTDRLNAVSAGDIDLLYVAPERLGDERLRRALMQAGLAFVAVDEAHCLSQWGHDFRPSYKEIPAWIYSFQPAPSVLALTATATPSVAEELRNAFDIAPDHSVETGFARDNLTFHVVKGADKATYIDQYVKRRQQEAGIVYTATRKEAEALQKSLQRKGVQVGLYHGGLSEEERRKNQEDFLYDECQVMVATNAFGMGINKSNVRFVIHASMPGSVEAYYQEAGRAGRDGAPAECLLLFSAQDVRTQRFFIEQSDAPQDRIEALYGMLQDMTGYCHTDGCLVENVLSYFGEQDVSACGRCGNCTREGERMDRTEDAQKVLSCVLRMRENYGKTMIAQVLTGSRNQKVLQFKLHTVSTYGLMKGTSAKIVQGFIEFLLAEQYVRLTLDEFPKVKVTPKGAEVLRGERRVEQFIEASRPAEVSDKLFEVLRACRKRLAQEEGLPPFMIFSDKTLRDMCDKQPHSMDAMLDVSGIGQMKLEKYGEAFLEALQQEESTAN</sequence>
<evidence type="ECO:0000256" key="8">
    <source>
        <dbReference type="ARBA" id="ARBA00022806"/>
    </source>
</evidence>
<evidence type="ECO:0000256" key="5">
    <source>
        <dbReference type="ARBA" id="ARBA00022741"/>
    </source>
</evidence>
<dbReference type="SUPFAM" id="SSF47819">
    <property type="entry name" value="HRDC-like"/>
    <property type="match status" value="1"/>
</dbReference>
<feature type="domain" description="Helicase C-terminal" evidence="19">
    <location>
        <begin position="223"/>
        <end position="370"/>
    </location>
</feature>
<evidence type="ECO:0000256" key="12">
    <source>
        <dbReference type="ARBA" id="ARBA00023172"/>
    </source>
</evidence>
<feature type="domain" description="HRDC" evidence="17">
    <location>
        <begin position="516"/>
        <end position="594"/>
    </location>
</feature>
<evidence type="ECO:0000256" key="6">
    <source>
        <dbReference type="ARBA" id="ARBA00022763"/>
    </source>
</evidence>
<comment type="cofactor">
    <cofactor evidence="2">
        <name>Zn(2+)</name>
        <dbReference type="ChEBI" id="CHEBI:29105"/>
    </cofactor>
</comment>
<keyword evidence="10" id="KW-0067">ATP-binding</keyword>
<dbReference type="GO" id="GO:0016787">
    <property type="term" value="F:hydrolase activity"/>
    <property type="evidence" value="ECO:0007669"/>
    <property type="project" value="UniProtKB-KW"/>
</dbReference>
<evidence type="ECO:0000256" key="10">
    <source>
        <dbReference type="ARBA" id="ARBA00022840"/>
    </source>
</evidence>
<keyword evidence="21" id="KW-1185">Reference proteome</keyword>
<evidence type="ECO:0000259" key="18">
    <source>
        <dbReference type="PROSITE" id="PS51192"/>
    </source>
</evidence>
<dbReference type="Proteomes" id="UP000295632">
    <property type="component" value="Unassembled WGS sequence"/>
</dbReference>
<dbReference type="EC" id="5.6.2.4" evidence="16"/>
<dbReference type="SUPFAM" id="SSF52540">
    <property type="entry name" value="P-loop containing nucleoside triphosphate hydrolases"/>
    <property type="match status" value="1"/>
</dbReference>
<dbReference type="InterPro" id="IPR011545">
    <property type="entry name" value="DEAD/DEAH_box_helicase_dom"/>
</dbReference>
<dbReference type="EMBL" id="SNYJ01000001">
    <property type="protein sequence ID" value="TDQ42665.1"/>
    <property type="molecule type" value="Genomic_DNA"/>
</dbReference>
<feature type="domain" description="Helicase ATP-binding" evidence="18">
    <location>
        <begin position="30"/>
        <end position="199"/>
    </location>
</feature>
<dbReference type="GO" id="GO:0043138">
    <property type="term" value="F:3'-5' DNA helicase activity"/>
    <property type="evidence" value="ECO:0007669"/>
    <property type="project" value="UniProtKB-EC"/>
</dbReference>
<evidence type="ECO:0000256" key="2">
    <source>
        <dbReference type="ARBA" id="ARBA00001947"/>
    </source>
</evidence>
<dbReference type="Gene3D" id="1.10.10.10">
    <property type="entry name" value="Winged helix-like DNA-binding domain superfamily/Winged helix DNA-binding domain"/>
    <property type="match status" value="1"/>
</dbReference>
<dbReference type="Pfam" id="PF00570">
    <property type="entry name" value="HRDC"/>
    <property type="match status" value="1"/>
</dbReference>
<dbReference type="NCBIfam" id="TIGR00614">
    <property type="entry name" value="recQ_fam"/>
    <property type="match status" value="1"/>
</dbReference>
<dbReference type="RefSeq" id="WP_243739934.1">
    <property type="nucleotide sequence ID" value="NZ_SNYJ01000001.1"/>
</dbReference>
<keyword evidence="13" id="KW-0234">DNA repair</keyword>
<evidence type="ECO:0000256" key="4">
    <source>
        <dbReference type="ARBA" id="ARBA00022723"/>
    </source>
</evidence>
<evidence type="ECO:0000256" key="9">
    <source>
        <dbReference type="ARBA" id="ARBA00022833"/>
    </source>
</evidence>
<dbReference type="Pfam" id="PF00270">
    <property type="entry name" value="DEAD"/>
    <property type="match status" value="1"/>
</dbReference>
<evidence type="ECO:0000256" key="11">
    <source>
        <dbReference type="ARBA" id="ARBA00023125"/>
    </source>
</evidence>
<dbReference type="CDD" id="cd18794">
    <property type="entry name" value="SF2_C_RecQ"/>
    <property type="match status" value="1"/>
</dbReference>
<evidence type="ECO:0000256" key="1">
    <source>
        <dbReference type="ARBA" id="ARBA00001946"/>
    </source>
</evidence>
<comment type="caution">
    <text evidence="20">The sequence shown here is derived from an EMBL/GenBank/DDBJ whole genome shotgun (WGS) entry which is preliminary data.</text>
</comment>
<dbReference type="PANTHER" id="PTHR13710:SF105">
    <property type="entry name" value="ATP-DEPENDENT DNA HELICASE Q1"/>
    <property type="match status" value="1"/>
</dbReference>
<evidence type="ECO:0000259" key="19">
    <source>
        <dbReference type="PROSITE" id="PS51194"/>
    </source>
</evidence>
<dbReference type="Gene3D" id="1.10.150.80">
    <property type="entry name" value="HRDC domain"/>
    <property type="match status" value="1"/>
</dbReference>
<keyword evidence="5" id="KW-0547">Nucleotide-binding</keyword>
<keyword evidence="9" id="KW-0862">Zinc</keyword>
<evidence type="ECO:0000313" key="21">
    <source>
        <dbReference type="Proteomes" id="UP000295632"/>
    </source>
</evidence>
<dbReference type="InterPro" id="IPR006293">
    <property type="entry name" value="DNA_helicase_ATP-dep_RecQ_bac"/>
</dbReference>
<keyword evidence="12" id="KW-0233">DNA recombination</keyword>
<evidence type="ECO:0000256" key="7">
    <source>
        <dbReference type="ARBA" id="ARBA00022801"/>
    </source>
</evidence>